<dbReference type="SUPFAM" id="SSF49265">
    <property type="entry name" value="Fibronectin type III"/>
    <property type="match status" value="1"/>
</dbReference>
<accession>A0A1V9XZG7</accession>
<proteinExistence type="predicted"/>
<dbReference type="InParanoid" id="A0A1V9XZG7"/>
<dbReference type="Proteomes" id="UP000192247">
    <property type="component" value="Unassembled WGS sequence"/>
</dbReference>
<keyword evidence="2" id="KW-1185">Reference proteome</keyword>
<dbReference type="AlphaFoldDB" id="A0A1V9XZG7"/>
<dbReference type="EMBL" id="MNPL01001758">
    <property type="protein sequence ID" value="OQR78842.1"/>
    <property type="molecule type" value="Genomic_DNA"/>
</dbReference>
<evidence type="ECO:0000313" key="2">
    <source>
        <dbReference type="Proteomes" id="UP000192247"/>
    </source>
</evidence>
<feature type="non-terminal residue" evidence="1">
    <location>
        <position position="156"/>
    </location>
</feature>
<dbReference type="STRING" id="418985.A0A1V9XZG7"/>
<dbReference type="InterPro" id="IPR013783">
    <property type="entry name" value="Ig-like_fold"/>
</dbReference>
<evidence type="ECO:0000313" key="1">
    <source>
        <dbReference type="EMBL" id="OQR78842.1"/>
    </source>
</evidence>
<feature type="non-terminal residue" evidence="1">
    <location>
        <position position="1"/>
    </location>
</feature>
<organism evidence="1 2">
    <name type="scientific">Tropilaelaps mercedesae</name>
    <dbReference type="NCBI Taxonomy" id="418985"/>
    <lineage>
        <taxon>Eukaryota</taxon>
        <taxon>Metazoa</taxon>
        <taxon>Ecdysozoa</taxon>
        <taxon>Arthropoda</taxon>
        <taxon>Chelicerata</taxon>
        <taxon>Arachnida</taxon>
        <taxon>Acari</taxon>
        <taxon>Parasitiformes</taxon>
        <taxon>Mesostigmata</taxon>
        <taxon>Gamasina</taxon>
        <taxon>Dermanyssoidea</taxon>
        <taxon>Laelapidae</taxon>
        <taxon>Tropilaelaps</taxon>
    </lineage>
</organism>
<comment type="caution">
    <text evidence="1">The sequence shown here is derived from an EMBL/GenBank/DDBJ whole genome shotgun (WGS) entry which is preliminary data.</text>
</comment>
<gene>
    <name evidence="1" type="ORF">BIW11_06141</name>
</gene>
<sequence>ITLEGSAIFRRETGALETENVLEAHEVNATTTQFRVAVKPHTNYTVRVCTINRAGCGNLSGISVKSACISPPIVPSVLPRFQLERGDRDKQLRLKMTRMSERVADILCYRVILIKLPIGDVFRLLPRDPTELNVTSWEMAHKPGTTIGAYVAESIP</sequence>
<protein>
    <submittedName>
        <fullName evidence="1">Tyrosine-protein phosphatase 69D-like</fullName>
    </submittedName>
</protein>
<dbReference type="Gene3D" id="2.60.40.10">
    <property type="entry name" value="Immunoglobulins"/>
    <property type="match status" value="1"/>
</dbReference>
<reference evidence="1 2" key="1">
    <citation type="journal article" date="2017" name="Gigascience">
        <title>Draft genome of the honey bee ectoparasitic mite, Tropilaelaps mercedesae, is shaped by the parasitic life history.</title>
        <authorList>
            <person name="Dong X."/>
            <person name="Armstrong S.D."/>
            <person name="Xia D."/>
            <person name="Makepeace B.L."/>
            <person name="Darby A.C."/>
            <person name="Kadowaki T."/>
        </authorList>
    </citation>
    <scope>NUCLEOTIDE SEQUENCE [LARGE SCALE GENOMIC DNA]</scope>
    <source>
        <strain evidence="1">Wuxi-XJTLU</strain>
    </source>
</reference>
<dbReference type="InterPro" id="IPR036116">
    <property type="entry name" value="FN3_sf"/>
</dbReference>
<dbReference type="CDD" id="cd00063">
    <property type="entry name" value="FN3"/>
    <property type="match status" value="1"/>
</dbReference>
<dbReference type="OrthoDB" id="6429325at2759"/>
<dbReference type="InterPro" id="IPR003961">
    <property type="entry name" value="FN3_dom"/>
</dbReference>
<name>A0A1V9XZG7_9ACAR</name>